<organism evidence="2">
    <name type="scientific">Fonticula alba</name>
    <name type="common">Slime mold</name>
    <dbReference type="NCBI Taxonomy" id="691883"/>
    <lineage>
        <taxon>Eukaryota</taxon>
        <taxon>Rotosphaerida</taxon>
        <taxon>Fonticulaceae</taxon>
        <taxon>Fonticula</taxon>
    </lineage>
</organism>
<dbReference type="GeneID" id="20528402"/>
<dbReference type="EMBL" id="KB932206">
    <property type="protein sequence ID" value="KCV69251.1"/>
    <property type="molecule type" value="Genomic_DNA"/>
</dbReference>
<dbReference type="RefSeq" id="XP_009495816.1">
    <property type="nucleotide sequence ID" value="XM_009497541.1"/>
</dbReference>
<proteinExistence type="predicted"/>
<feature type="compositionally biased region" description="Pro residues" evidence="1">
    <location>
        <begin position="40"/>
        <end position="51"/>
    </location>
</feature>
<feature type="region of interest" description="Disordered" evidence="1">
    <location>
        <begin position="39"/>
        <end position="60"/>
    </location>
</feature>
<reference evidence="2" key="1">
    <citation type="submission" date="2013-04" db="EMBL/GenBank/DDBJ databases">
        <title>The Genome Sequence of Fonticula alba ATCC 38817.</title>
        <authorList>
            <consortium name="The Broad Institute Genomics Platform"/>
            <person name="Russ C."/>
            <person name="Cuomo C."/>
            <person name="Burger G."/>
            <person name="Gray M.W."/>
            <person name="Holland P.W.H."/>
            <person name="King N."/>
            <person name="Lang F.B.F."/>
            <person name="Roger A.J."/>
            <person name="Ruiz-Trillo I."/>
            <person name="Brown M."/>
            <person name="Walker B."/>
            <person name="Young S."/>
            <person name="Zeng Q."/>
            <person name="Gargeya S."/>
            <person name="Fitzgerald M."/>
            <person name="Haas B."/>
            <person name="Abouelleil A."/>
            <person name="Allen A.W."/>
            <person name="Alvarado L."/>
            <person name="Arachchi H.M."/>
            <person name="Berlin A.M."/>
            <person name="Chapman S.B."/>
            <person name="Gainer-Dewar J."/>
            <person name="Goldberg J."/>
            <person name="Griggs A."/>
            <person name="Gujja S."/>
            <person name="Hansen M."/>
            <person name="Howarth C."/>
            <person name="Imamovic A."/>
            <person name="Ireland A."/>
            <person name="Larimer J."/>
            <person name="McCowan C."/>
            <person name="Murphy C."/>
            <person name="Pearson M."/>
            <person name="Poon T.W."/>
            <person name="Priest M."/>
            <person name="Roberts A."/>
            <person name="Saif S."/>
            <person name="Shea T."/>
            <person name="Sisk P."/>
            <person name="Sykes S."/>
            <person name="Wortman J."/>
            <person name="Nusbaum C."/>
            <person name="Birren B."/>
        </authorList>
    </citation>
    <scope>NUCLEOTIDE SEQUENCE [LARGE SCALE GENOMIC DNA]</scope>
    <source>
        <strain evidence="2">ATCC 38817</strain>
    </source>
</reference>
<keyword evidence="3" id="KW-1185">Reference proteome</keyword>
<evidence type="ECO:0000313" key="3">
    <source>
        <dbReference type="Proteomes" id="UP000030693"/>
    </source>
</evidence>
<evidence type="ECO:0000313" key="2">
    <source>
        <dbReference type="EMBL" id="KCV69251.1"/>
    </source>
</evidence>
<accession>A0A058Z541</accession>
<dbReference type="AlphaFoldDB" id="A0A058Z541"/>
<sequence>MAVLDPLIASDEPSVNGERIIAHEPLVVRSIHSRVALPLGAPPKPTAPAPAPHFHAARRPGDDYHDVGQLVLTNFRLCV</sequence>
<protein>
    <submittedName>
        <fullName evidence="2">Uncharacterized protein</fullName>
    </submittedName>
</protein>
<evidence type="ECO:0000256" key="1">
    <source>
        <dbReference type="SAM" id="MobiDB-lite"/>
    </source>
</evidence>
<gene>
    <name evidence="2" type="ORF">H696_03677</name>
</gene>
<dbReference type="Proteomes" id="UP000030693">
    <property type="component" value="Unassembled WGS sequence"/>
</dbReference>
<name>A0A058Z541_FONAL</name>